<feature type="compositionally biased region" description="Pro residues" evidence="1">
    <location>
        <begin position="1859"/>
        <end position="1889"/>
    </location>
</feature>
<evidence type="ECO:0000256" key="1">
    <source>
        <dbReference type="SAM" id="MobiDB-lite"/>
    </source>
</evidence>
<dbReference type="SUPFAM" id="SSF51294">
    <property type="entry name" value="Hedgehog/intein (Hint) domain"/>
    <property type="match status" value="1"/>
</dbReference>
<dbReference type="Proteomes" id="UP001642720">
    <property type="component" value="Unassembled WGS sequence"/>
</dbReference>
<feature type="region of interest" description="Disordered" evidence="1">
    <location>
        <begin position="1488"/>
        <end position="1518"/>
    </location>
</feature>
<feature type="region of interest" description="Disordered" evidence="1">
    <location>
        <begin position="688"/>
        <end position="726"/>
    </location>
</feature>
<dbReference type="Gene3D" id="2.170.16.10">
    <property type="entry name" value="Hedgehog/Intein (Hint) domain"/>
    <property type="match status" value="1"/>
</dbReference>
<sequence length="1950" mass="212317">MATPTPSPSVEAFFEALQAAPEFDHVKYVKRVKQAIAKTSAMQRLGDYYKPEDVGQTDTVFDGLDCSEYLRDLAVATMALEMSNIADQWGFQSNVNVPAATAVYQASLAKLIPYLYGDHVNRHLNLHGVNNLEDLRTDEDLIQGFQDTLLLPTVERLALLHDSAMDNKYYTTTLLFVNEYLKYGPGYDMSIDINPGDDDAHWSVVIGQWIEGVTGSDFQKANPGATPDPLIRSVSSVYAPGANPATDSFTMAQNIKRSMPDQTMQWVVQDSINSFKTYSQLLVNEWEIGRSDFNATIHAAENQTQVGGGIGTLTFHGTDLALMIHENQISSIFKGDVTNNYSSNTESGGGCFRPGTQVLTDGGPINIEELREGTRVLTSGGQVPAYGICSDEQVVQSALIGPTLRRQLWGINEDQPFFTSQHVFHTTTGLRAVDPAKAKLENPWLEVGALMVGHSLIHTTDGKTYKPVEIRTLHHEVADCDTIHGVHLREGQRSYHANGYLVHLNYPEITIKSLSKLLLQLDRTQRLHILSVAKELKPLFNRFGATTLLDALHQQISNADGTPKMPISRRPGVRMLAGAEHVVRRFSLTLDDPSQSASLPTAHLPSLEVSQGVLLVDGIYCRHAELRGRRIVWSRQVSGESWEHGYCHLLPDLYTGIGSAVYSPDKDMPSSEDAGTAYHFVANPMTKQSSFDNTTSHDRMVSPAAPKHPFQDKDSNHVDAAAAPASTPSRMAAAEKLAHAAAPTPAPVVPFLPAPKYTVIDRYNVSYDADPWVDGKAAPTRPVPLFDVYTTVVDESRTVVCRIPILDELRDGLIAKSQKKFNLALPTAPELYNSVMSSDEQGNVVFQFNALEPDLISRSADNYDPANPSVLRYSSLAFTKLGVQGILPLVFSKMRLTLSWDGQSVSGVVRECDPTMVGFDGARHLISGTWHDPNASSKRARLANGTVGTKPGSPLDMMRAAHLPPGNVAVRLSASSSIVPSDLNAGARELASLALPGNTVHEKSQELLLRTMKFHMSDDDLQNFMGESRPTEGPGEDQVPSELGTNLDADAQSWLQFKYIPAFIGRMICNASADTKKAWRRQLTAAEEKQINYWWTGKGRGCLSQDPIYNRLNEIAARQAVLSVAPRLQDYLSSPRGGAAWAKALYDTQSKGPALNQIAESLSTTDLGVSLSYPFHRVQKRAASHPLHVLTFLGQGYNKLQKLCNSKSPRKPLRRVRFQGPKVDGISVLQVLQPIPSQVPSDGWTADNEPYSQRLVAAVQGIQIDPFQTQFISISNDPFVVDEYQWLYDAMSALLQALFSDDPSVRLSGPTADALRKDATDLAEATGNKDLETGDMHQLAKTQAVLVALRRLAAAAGKGIALLSKDTRTAGTAASAAVEEALGDTAVGKALGSLGAKMAAHGLMFATTVGLFIMASYSAFTDWRYLTSEDHARLILQTMQTTLIAFDQLRDFRNAFLQYRAKKNGESNLPPEVEDEIELDDVDQGTVNSAMGQGVRENPESLNLGDLRRPDGSVQPDDPSVIRIREARANAAREMGNEERKSDSEEEVDEHERAVPLDEPPVPRSNSIADGGDVLETKAGGGGGGGVTAELRGLARVKAAFTVAANVVRFLLIQVGTALMVLSCIQLSQSWNSLQTWEKVLNIASIAIQAALVVVDMVALAVEVGLEVGFLAAATNPFVAPVLVVVGLVLLFVLIYCGSKPEPPLTPTESWIDDSNPPDGKTPPTGHAFCTTIPTDPGPQLSWTNNTANSTLPRNSDVTLTVTGTNNLGRDVYLDQIKFNFTSGGVADALFRGDTWTAKPSDQTTPLADTQVEVVTAPDTTVASDFEWAVEQRDISRPDSSNTALNLVTWQVSVQQQPPLVPVQPPFDPTPVPAPQDSTPPPAPQPASTPAPQTDPKLYTMHFPPGSSIAFNLRGQTGARSKPYLMEVAESWVDDKYLPFDGNIQQWTFN</sequence>
<organism evidence="3 4">
    <name type="scientific">Trichoderma ghanense</name>
    <dbReference type="NCBI Taxonomy" id="65468"/>
    <lineage>
        <taxon>Eukaryota</taxon>
        <taxon>Fungi</taxon>
        <taxon>Dikarya</taxon>
        <taxon>Ascomycota</taxon>
        <taxon>Pezizomycotina</taxon>
        <taxon>Sordariomycetes</taxon>
        <taxon>Hypocreomycetidae</taxon>
        <taxon>Hypocreales</taxon>
        <taxon>Hypocreaceae</taxon>
        <taxon>Trichoderma</taxon>
    </lineage>
</organism>
<reference evidence="3 4" key="1">
    <citation type="submission" date="2018-01" db="EMBL/GenBank/DDBJ databases">
        <title>Genome characterization of the sugarcane-associated fungus Trichoderma ghanense CCMA-1212 and their application in lignocelulose bioconversion.</title>
        <authorList>
            <person name="Steindorff A.S."/>
            <person name="Mendes T.D."/>
            <person name="Vilela E.S.D."/>
            <person name="Rodrigues D.S."/>
            <person name="Formighieri E.F."/>
            <person name="Melo I.S."/>
            <person name="Favaro L.C.L."/>
        </authorList>
    </citation>
    <scope>NUCLEOTIDE SEQUENCE [LARGE SCALE GENOMIC DNA]</scope>
    <source>
        <strain evidence="3 4">CCMA-1212</strain>
    </source>
</reference>
<keyword evidence="2" id="KW-0472">Membrane</keyword>
<dbReference type="RefSeq" id="XP_073554530.1">
    <property type="nucleotide sequence ID" value="XM_073707046.1"/>
</dbReference>
<dbReference type="GeneID" id="300581496"/>
<keyword evidence="4" id="KW-1185">Reference proteome</keyword>
<feature type="region of interest" description="Disordered" evidence="1">
    <location>
        <begin position="1859"/>
        <end position="1899"/>
    </location>
</feature>
<accession>A0ABY2GQW7</accession>
<evidence type="ECO:0000313" key="4">
    <source>
        <dbReference type="Proteomes" id="UP001642720"/>
    </source>
</evidence>
<proteinExistence type="predicted"/>
<evidence type="ECO:0000256" key="2">
    <source>
        <dbReference type="SAM" id="Phobius"/>
    </source>
</evidence>
<feature type="region of interest" description="Disordered" evidence="1">
    <location>
        <begin position="1531"/>
        <end position="1582"/>
    </location>
</feature>
<feature type="transmembrane region" description="Helical" evidence="2">
    <location>
        <begin position="1607"/>
        <end position="1628"/>
    </location>
</feature>
<protein>
    <submittedName>
        <fullName evidence="3">Uncharacterized protein</fullName>
    </submittedName>
</protein>
<evidence type="ECO:0000313" key="3">
    <source>
        <dbReference type="EMBL" id="TFA98328.1"/>
    </source>
</evidence>
<dbReference type="InterPro" id="IPR036844">
    <property type="entry name" value="Hint_dom_sf"/>
</dbReference>
<gene>
    <name evidence="3" type="ORF">CCMA1212_009987</name>
</gene>
<dbReference type="EMBL" id="PPTA01000021">
    <property type="protein sequence ID" value="TFA98328.1"/>
    <property type="molecule type" value="Genomic_DNA"/>
</dbReference>
<feature type="transmembrane region" description="Helical" evidence="2">
    <location>
        <begin position="1678"/>
        <end position="1697"/>
    </location>
</feature>
<comment type="caution">
    <text evidence="3">The sequence shown here is derived from an EMBL/GenBank/DDBJ whole genome shotgun (WGS) entry which is preliminary data.</text>
</comment>
<keyword evidence="2" id="KW-0812">Transmembrane</keyword>
<feature type="transmembrane region" description="Helical" evidence="2">
    <location>
        <begin position="1640"/>
        <end position="1666"/>
    </location>
</feature>
<keyword evidence="2" id="KW-1133">Transmembrane helix</keyword>
<feature type="region of interest" description="Disordered" evidence="1">
    <location>
        <begin position="1707"/>
        <end position="1726"/>
    </location>
</feature>
<name>A0ABY2GQW7_9HYPO</name>